<dbReference type="InterPro" id="IPR050570">
    <property type="entry name" value="Cell_wall_metabolism_enzyme"/>
</dbReference>
<evidence type="ECO:0000313" key="4">
    <source>
        <dbReference type="Proteomes" id="UP000779049"/>
    </source>
</evidence>
<dbReference type="SUPFAM" id="SSF51261">
    <property type="entry name" value="Duplicated hybrid motif"/>
    <property type="match status" value="1"/>
</dbReference>
<dbReference type="PANTHER" id="PTHR21666:SF268">
    <property type="entry name" value="PEPTIDASE M23 DOMAIN-CONTAINING PROTEIN"/>
    <property type="match status" value="1"/>
</dbReference>
<keyword evidence="4" id="KW-1185">Reference proteome</keyword>
<evidence type="ECO:0000259" key="2">
    <source>
        <dbReference type="Pfam" id="PF21640"/>
    </source>
</evidence>
<reference evidence="3 4" key="1">
    <citation type="journal article" date="2020" name="New Microbes New Infect">
        <title>Sellimonas caecigallum sp. nov., description and genome sequence of a new member of the Sellimonas genus isolated from the cecum of feral chicken.</title>
        <authorList>
            <person name="Wongkuna S."/>
            <person name="Ghimire S."/>
            <person name="Antony L."/>
            <person name="Chankhamhaengdecha S."/>
            <person name="Janvilisri T."/>
            <person name="Scaria J."/>
        </authorList>
    </citation>
    <scope>NUCLEOTIDE SEQUENCE [LARGE SCALE GENOMIC DNA]</scope>
    <source>
        <strain evidence="3 4">SW451</strain>
    </source>
</reference>
<organism evidence="3 4">
    <name type="scientific">Sellimonas caecigallum</name>
    <dbReference type="NCBI Taxonomy" id="2592333"/>
    <lineage>
        <taxon>Bacteria</taxon>
        <taxon>Bacillati</taxon>
        <taxon>Bacillota</taxon>
        <taxon>Clostridia</taxon>
        <taxon>Lachnospirales</taxon>
        <taxon>Lachnospiraceae</taxon>
        <taxon>Sellimonas</taxon>
    </lineage>
</organism>
<feature type="domain" description="LytM N-terminal" evidence="2">
    <location>
        <begin position="5"/>
        <end position="83"/>
    </location>
</feature>
<dbReference type="EMBL" id="VIRV01000010">
    <property type="protein sequence ID" value="MBY0759029.1"/>
    <property type="molecule type" value="Genomic_DNA"/>
</dbReference>
<dbReference type="Gene3D" id="2.70.70.10">
    <property type="entry name" value="Glucose Permease (Domain IIA)"/>
    <property type="match status" value="1"/>
</dbReference>
<dbReference type="InterPro" id="IPR011055">
    <property type="entry name" value="Dup_hybrid_motif"/>
</dbReference>
<comment type="caution">
    <text evidence="3">The sequence shown here is derived from an EMBL/GenBank/DDBJ whole genome shotgun (WGS) entry which is preliminary data.</text>
</comment>
<proteinExistence type="predicted"/>
<dbReference type="Pfam" id="PF01551">
    <property type="entry name" value="Peptidase_M23"/>
    <property type="match status" value="1"/>
</dbReference>
<dbReference type="PANTHER" id="PTHR21666">
    <property type="entry name" value="PEPTIDASE-RELATED"/>
    <property type="match status" value="1"/>
</dbReference>
<dbReference type="InterPro" id="IPR016047">
    <property type="entry name" value="M23ase_b-sheet_dom"/>
</dbReference>
<dbReference type="Pfam" id="PF21640">
    <property type="entry name" value="LytM_N"/>
    <property type="match status" value="1"/>
</dbReference>
<dbReference type="CDD" id="cd12797">
    <property type="entry name" value="M23_peptidase"/>
    <property type="match status" value="1"/>
</dbReference>
<sequence>MGKHTMERKEFRAHELTDDFVRYLRRSEEPGRDVGIFLAEDLLQGRQMRPPFKAKDFQKAEREWKKNPCYSDYKAACESIWNDVKYFPVMISENDPDLAVNYGDSWMSERTYGGTRGHEGTDLMASKNERGLYPIVSMTDGVVTSRGWLPKGGWRIGITSPHGGYFYYAHLDSYADAREGDTVKAGDIIGYMGDSGYGEEGTTGKFPVHLHLGIYLLEGNREISINPYWILRYIENSKLKCVYS</sequence>
<gene>
    <name evidence="3" type="ORF">FLB61_08010</name>
</gene>
<dbReference type="Proteomes" id="UP000779049">
    <property type="component" value="Unassembled WGS sequence"/>
</dbReference>
<feature type="domain" description="M23ase beta-sheet core" evidence="1">
    <location>
        <begin position="117"/>
        <end position="216"/>
    </location>
</feature>
<dbReference type="InterPro" id="IPR048476">
    <property type="entry name" value="LytM_N"/>
</dbReference>
<accession>A0ABS7L837</accession>
<evidence type="ECO:0000259" key="1">
    <source>
        <dbReference type="Pfam" id="PF01551"/>
    </source>
</evidence>
<evidence type="ECO:0000313" key="3">
    <source>
        <dbReference type="EMBL" id="MBY0759029.1"/>
    </source>
</evidence>
<protein>
    <submittedName>
        <fullName evidence="3">M23 family metallopeptidase</fullName>
    </submittedName>
</protein>
<name>A0ABS7L837_9FIRM</name>